<organism evidence="1 2">
    <name type="scientific">Lingula anatina</name>
    <name type="common">Brachiopod</name>
    <name type="synonym">Lingula unguis</name>
    <dbReference type="NCBI Taxonomy" id="7574"/>
    <lineage>
        <taxon>Eukaryota</taxon>
        <taxon>Metazoa</taxon>
        <taxon>Spiralia</taxon>
        <taxon>Lophotrochozoa</taxon>
        <taxon>Brachiopoda</taxon>
        <taxon>Linguliformea</taxon>
        <taxon>Lingulata</taxon>
        <taxon>Lingulida</taxon>
        <taxon>Linguloidea</taxon>
        <taxon>Lingulidae</taxon>
        <taxon>Lingula</taxon>
    </lineage>
</organism>
<reference evidence="2" key="1">
    <citation type="submission" date="2025-08" db="UniProtKB">
        <authorList>
            <consortium name="RefSeq"/>
        </authorList>
    </citation>
    <scope>IDENTIFICATION</scope>
    <source>
        <tissue evidence="2">Gonads</tissue>
    </source>
</reference>
<proteinExistence type="predicted"/>
<dbReference type="GeneID" id="106173199"/>
<evidence type="ECO:0000313" key="1">
    <source>
        <dbReference type="Proteomes" id="UP000085678"/>
    </source>
</evidence>
<evidence type="ECO:0000313" key="2">
    <source>
        <dbReference type="RefSeq" id="XP_023932443.1"/>
    </source>
</evidence>
<dbReference type="KEGG" id="lak:106173199"/>
<dbReference type="InParanoid" id="A0A2R2MQK6"/>
<dbReference type="Proteomes" id="UP000085678">
    <property type="component" value="Unplaced"/>
</dbReference>
<protein>
    <submittedName>
        <fullName evidence="2">Uncharacterized protein LOC106173199</fullName>
    </submittedName>
</protein>
<dbReference type="AlphaFoldDB" id="A0A2R2MQK6"/>
<sequence>MGNAFCQHEKKITVTAVDVTVLLLLFGELVLNVEPEIVHPLGDHPDFATGGVGTFLEATTGDRNGSLWTAVRESDHTAVLQLVDAVTFLLNSGTEKLPNTERREQIRSDMMEAVGNLTIDSLSTAQQAAETLTKLTEHTTEITADSQVLNT</sequence>
<accession>A0A2R2MQK6</accession>
<keyword evidence="1" id="KW-1185">Reference proteome</keyword>
<name>A0A2R2MQK6_LINAN</name>
<dbReference type="RefSeq" id="XP_023932443.1">
    <property type="nucleotide sequence ID" value="XM_024076675.1"/>
</dbReference>
<gene>
    <name evidence="2" type="primary">LOC106173199</name>
</gene>